<dbReference type="Proteomes" id="UP001501079">
    <property type="component" value="Unassembled WGS sequence"/>
</dbReference>
<dbReference type="InterPro" id="IPR013324">
    <property type="entry name" value="RNA_pol_sigma_r3/r4-like"/>
</dbReference>
<evidence type="ECO:0000256" key="2">
    <source>
        <dbReference type="ARBA" id="ARBA00023015"/>
    </source>
</evidence>
<dbReference type="Pfam" id="PF20239">
    <property type="entry name" value="DUF6596"/>
    <property type="match status" value="1"/>
</dbReference>
<reference evidence="9" key="1">
    <citation type="journal article" date="2019" name="Int. J. Syst. Evol. Microbiol.">
        <title>The Global Catalogue of Microorganisms (GCM) 10K type strain sequencing project: providing services to taxonomists for standard genome sequencing and annotation.</title>
        <authorList>
            <consortium name="The Broad Institute Genomics Platform"/>
            <consortium name="The Broad Institute Genome Sequencing Center for Infectious Disease"/>
            <person name="Wu L."/>
            <person name="Ma J."/>
        </authorList>
    </citation>
    <scope>NUCLEOTIDE SEQUENCE [LARGE SCALE GENOMIC DNA]</scope>
    <source>
        <strain evidence="9">JCM 17591</strain>
    </source>
</reference>
<evidence type="ECO:0000256" key="4">
    <source>
        <dbReference type="ARBA" id="ARBA00023163"/>
    </source>
</evidence>
<dbReference type="SUPFAM" id="SSF88946">
    <property type="entry name" value="Sigma2 domain of RNA polymerase sigma factors"/>
    <property type="match status" value="1"/>
</dbReference>
<keyword evidence="4" id="KW-0804">Transcription</keyword>
<evidence type="ECO:0000256" key="3">
    <source>
        <dbReference type="ARBA" id="ARBA00023082"/>
    </source>
</evidence>
<feature type="domain" description="RNA polymerase sigma factor 70 region 4 type 2" evidence="6">
    <location>
        <begin position="110"/>
        <end position="160"/>
    </location>
</feature>
<dbReference type="NCBIfam" id="TIGR02937">
    <property type="entry name" value="sigma70-ECF"/>
    <property type="match status" value="1"/>
</dbReference>
<keyword evidence="9" id="KW-1185">Reference proteome</keyword>
<dbReference type="InterPro" id="IPR007627">
    <property type="entry name" value="RNA_pol_sigma70_r2"/>
</dbReference>
<keyword evidence="3" id="KW-0731">Sigma factor</keyword>
<dbReference type="Gene3D" id="1.10.1740.10">
    <property type="match status" value="1"/>
</dbReference>
<dbReference type="Pfam" id="PF04542">
    <property type="entry name" value="Sigma70_r2"/>
    <property type="match status" value="1"/>
</dbReference>
<dbReference type="EMBL" id="BAABBW010000002">
    <property type="protein sequence ID" value="GAA4171337.1"/>
    <property type="molecule type" value="Genomic_DNA"/>
</dbReference>
<protein>
    <submittedName>
        <fullName evidence="8">Sigma factor-like helix-turn-helix DNA-binding protein</fullName>
    </submittedName>
</protein>
<dbReference type="InterPro" id="IPR013325">
    <property type="entry name" value="RNA_pol_sigma_r2"/>
</dbReference>
<evidence type="ECO:0000259" key="6">
    <source>
        <dbReference type="Pfam" id="PF08281"/>
    </source>
</evidence>
<dbReference type="Pfam" id="PF08281">
    <property type="entry name" value="Sigma70_r4_2"/>
    <property type="match status" value="1"/>
</dbReference>
<dbReference type="RefSeq" id="WP_344752245.1">
    <property type="nucleotide sequence ID" value="NZ_BAABBW010000002.1"/>
</dbReference>
<sequence>MTALPASLDTIFDANVRAVIPLVTAALVRRYGGLADCEDAVQEALLEASVAWPKTGIPRDPRAWLLTVARRRYIDAVRSDVARQAREEREAALDMVGSAAAAQDDSLAMLVLCCHPALQPASRVALTLRAVCGLTTAQIAAAFYSPEATMAQRITRAKRAIDEAGRSFGELSGAMLRERAESVRTALYLMFNEGYAPSGGELPVHGELITESIRLTRLLHAALSGDTETTALLALMLLTDARTGARTDAEGLPVALPEQDRSLWDAAKLTEGRALAAQALTEGPATPLAIQAAVGAVHASAPSADATDWEQILGLYDVLVQLQPGPAAQLGRAVAVGMARGPLAGLAELALLESDERLARGHRLLSVRAGLLERAGAFDEAEKTYAEAGMKAPNTAERRWLDAQARRLAAAGHDREESR</sequence>
<dbReference type="PANTHER" id="PTHR47756">
    <property type="entry name" value="BLL6612 PROTEIN-RELATED"/>
    <property type="match status" value="1"/>
</dbReference>
<dbReference type="SUPFAM" id="SSF88659">
    <property type="entry name" value="Sigma3 and sigma4 domains of RNA polymerase sigma factors"/>
    <property type="match status" value="1"/>
</dbReference>
<accession>A0ABP7ZV92</accession>
<comment type="similarity">
    <text evidence="1">Belongs to the sigma-70 factor family. ECF subfamily.</text>
</comment>
<evidence type="ECO:0000313" key="8">
    <source>
        <dbReference type="EMBL" id="GAA4171337.1"/>
    </source>
</evidence>
<dbReference type="InterPro" id="IPR036388">
    <property type="entry name" value="WH-like_DNA-bd_sf"/>
</dbReference>
<keyword evidence="2" id="KW-0805">Transcription regulation</keyword>
<dbReference type="PANTHER" id="PTHR47756:SF2">
    <property type="entry name" value="BLL6612 PROTEIN"/>
    <property type="match status" value="1"/>
</dbReference>
<evidence type="ECO:0000259" key="7">
    <source>
        <dbReference type="Pfam" id="PF20239"/>
    </source>
</evidence>
<feature type="domain" description="RNA polymerase sigma-70 region 2" evidence="5">
    <location>
        <begin position="16"/>
        <end position="79"/>
    </location>
</feature>
<dbReference type="InterPro" id="IPR014284">
    <property type="entry name" value="RNA_pol_sigma-70_dom"/>
</dbReference>
<dbReference type="InterPro" id="IPR046531">
    <property type="entry name" value="DUF6596"/>
</dbReference>
<organism evidence="8 9">
    <name type="scientific">Gryllotalpicola koreensis</name>
    <dbReference type="NCBI Taxonomy" id="993086"/>
    <lineage>
        <taxon>Bacteria</taxon>
        <taxon>Bacillati</taxon>
        <taxon>Actinomycetota</taxon>
        <taxon>Actinomycetes</taxon>
        <taxon>Micrococcales</taxon>
        <taxon>Microbacteriaceae</taxon>
        <taxon>Gryllotalpicola</taxon>
    </lineage>
</organism>
<evidence type="ECO:0000313" key="9">
    <source>
        <dbReference type="Proteomes" id="UP001501079"/>
    </source>
</evidence>
<feature type="domain" description="DUF6596" evidence="7">
    <location>
        <begin position="179"/>
        <end position="279"/>
    </location>
</feature>
<proteinExistence type="inferred from homology"/>
<comment type="caution">
    <text evidence="8">The sequence shown here is derived from an EMBL/GenBank/DDBJ whole genome shotgun (WGS) entry which is preliminary data.</text>
</comment>
<name>A0ABP7ZV92_9MICO</name>
<gene>
    <name evidence="8" type="ORF">GCM10022287_10500</name>
</gene>
<dbReference type="InterPro" id="IPR013249">
    <property type="entry name" value="RNA_pol_sigma70_r4_t2"/>
</dbReference>
<dbReference type="Gene3D" id="1.10.10.10">
    <property type="entry name" value="Winged helix-like DNA-binding domain superfamily/Winged helix DNA-binding domain"/>
    <property type="match status" value="1"/>
</dbReference>
<evidence type="ECO:0000256" key="1">
    <source>
        <dbReference type="ARBA" id="ARBA00010641"/>
    </source>
</evidence>
<evidence type="ECO:0000259" key="5">
    <source>
        <dbReference type="Pfam" id="PF04542"/>
    </source>
</evidence>